<gene>
    <name evidence="2" type="ORF">HED35_09225</name>
</gene>
<evidence type="ECO:0000256" key="1">
    <source>
        <dbReference type="SAM" id="Phobius"/>
    </source>
</evidence>
<sequence>MKLLVKWLFAISIIMTIIGYFLQTILIPIQDFDQITKEELKRIQLEVAINYPLGTTLLYLGIFLFLVTGGYLVFTFIQSKNVKI</sequence>
<keyword evidence="1" id="KW-0812">Transmembrane</keyword>
<feature type="transmembrane region" description="Helical" evidence="1">
    <location>
        <begin position="7"/>
        <end position="29"/>
    </location>
</feature>
<name>A0A7X6D9G3_9ENTE</name>
<protein>
    <submittedName>
        <fullName evidence="2">Uncharacterized protein</fullName>
    </submittedName>
</protein>
<comment type="caution">
    <text evidence="2">The sequence shown here is derived from an EMBL/GenBank/DDBJ whole genome shotgun (WGS) entry which is preliminary data.</text>
</comment>
<proteinExistence type="predicted"/>
<reference evidence="2 3" key="1">
    <citation type="submission" date="2020-03" db="EMBL/GenBank/DDBJ databases">
        <title>Bacterial samples isolated from urine from healthy bovine heifers (Gyr breed).</title>
        <authorList>
            <person name="Giannattasio-Ferraz S."/>
            <person name="Maskeri L."/>
            <person name="Penido A."/>
            <person name="Barbosa-Stancioli E.F."/>
            <person name="Putonti C."/>
        </authorList>
    </citation>
    <scope>NUCLEOTIDE SEQUENCE [LARGE SCALE GENOMIC DNA]</scope>
    <source>
        <strain evidence="2 3">UFMG-H7</strain>
    </source>
</reference>
<dbReference type="AlphaFoldDB" id="A0A7X6D9G3"/>
<evidence type="ECO:0000313" key="3">
    <source>
        <dbReference type="Proteomes" id="UP000521358"/>
    </source>
</evidence>
<accession>A0A7X6D9G3</accession>
<keyword evidence="1" id="KW-0472">Membrane</keyword>
<dbReference type="EMBL" id="JAAVMB010000010">
    <property type="protein sequence ID" value="NKC68269.1"/>
    <property type="molecule type" value="Genomic_DNA"/>
</dbReference>
<evidence type="ECO:0000313" key="2">
    <source>
        <dbReference type="EMBL" id="NKC68269.1"/>
    </source>
</evidence>
<dbReference type="Proteomes" id="UP000521358">
    <property type="component" value="Unassembled WGS sequence"/>
</dbReference>
<dbReference type="RefSeq" id="WP_167799796.1">
    <property type="nucleotide sequence ID" value="NZ_CP122523.1"/>
</dbReference>
<feature type="transmembrane region" description="Helical" evidence="1">
    <location>
        <begin position="49"/>
        <end position="74"/>
    </location>
</feature>
<organism evidence="2 3">
    <name type="scientific">Vagococcus fluvialis</name>
    <dbReference type="NCBI Taxonomy" id="2738"/>
    <lineage>
        <taxon>Bacteria</taxon>
        <taxon>Bacillati</taxon>
        <taxon>Bacillota</taxon>
        <taxon>Bacilli</taxon>
        <taxon>Lactobacillales</taxon>
        <taxon>Enterococcaceae</taxon>
        <taxon>Vagococcus</taxon>
    </lineage>
</organism>
<keyword evidence="1" id="KW-1133">Transmembrane helix</keyword>